<dbReference type="GO" id="GO:0000139">
    <property type="term" value="C:Golgi membrane"/>
    <property type="evidence" value="ECO:0007669"/>
    <property type="project" value="UniProtKB-SubCell"/>
</dbReference>
<evidence type="ECO:0000256" key="6">
    <source>
        <dbReference type="ARBA" id="ARBA00012483"/>
    </source>
</evidence>
<dbReference type="PANTHER" id="PTHR20961:SF5">
    <property type="entry name" value="GLYCOSYLTRANSFERASE-RELATED"/>
    <property type="match status" value="1"/>
</dbReference>
<evidence type="ECO:0000259" key="16">
    <source>
        <dbReference type="PROSITE" id="PS51081"/>
    </source>
</evidence>
<feature type="compositionally biased region" description="Basic and acidic residues" evidence="15">
    <location>
        <begin position="640"/>
        <end position="649"/>
    </location>
</feature>
<keyword evidence="12" id="KW-0862">Zinc</keyword>
<gene>
    <name evidence="17" type="ORF">MUK42_11498</name>
</gene>
<dbReference type="EC" id="2.3.2.27" evidence="6"/>
<dbReference type="CDD" id="cd16571">
    <property type="entry name" value="RING-HC_SIAHs"/>
    <property type="match status" value="1"/>
</dbReference>
<evidence type="ECO:0000256" key="5">
    <source>
        <dbReference type="ARBA" id="ARBA00009119"/>
    </source>
</evidence>
<keyword evidence="13" id="KW-0325">Glycoprotein</keyword>
<evidence type="ECO:0000256" key="1">
    <source>
        <dbReference type="ARBA" id="ARBA00000900"/>
    </source>
</evidence>
<feature type="compositionally biased region" description="Acidic residues" evidence="15">
    <location>
        <begin position="650"/>
        <end position="680"/>
    </location>
</feature>
<dbReference type="GO" id="GO:0061630">
    <property type="term" value="F:ubiquitin protein ligase activity"/>
    <property type="evidence" value="ECO:0007669"/>
    <property type="project" value="UniProtKB-EC"/>
</dbReference>
<dbReference type="Proteomes" id="UP001055439">
    <property type="component" value="Chromosome 7"/>
</dbReference>
<evidence type="ECO:0000256" key="13">
    <source>
        <dbReference type="ARBA" id="ARBA00023180"/>
    </source>
</evidence>
<dbReference type="GO" id="GO:0008270">
    <property type="term" value="F:zinc ion binding"/>
    <property type="evidence" value="ECO:0007669"/>
    <property type="project" value="UniProtKB-KW"/>
</dbReference>
<dbReference type="Gene3D" id="3.30.40.10">
    <property type="entry name" value="Zinc/RING finger domain, C3HC4 (zinc finger)"/>
    <property type="match status" value="1"/>
</dbReference>
<dbReference type="InterPro" id="IPR013010">
    <property type="entry name" value="Znf_SIAH"/>
</dbReference>
<evidence type="ECO:0000256" key="12">
    <source>
        <dbReference type="ARBA" id="ARBA00022833"/>
    </source>
</evidence>
<dbReference type="Pfam" id="PF04577">
    <property type="entry name" value="Glyco_transf_61"/>
    <property type="match status" value="1"/>
</dbReference>
<keyword evidence="11" id="KW-0833">Ubl conjugation pathway</keyword>
<dbReference type="OrthoDB" id="741259at2759"/>
<protein>
    <recommendedName>
        <fullName evidence="6">RING-type E3 ubiquitin transferase</fullName>
        <ecNumber evidence="6">2.3.2.27</ecNumber>
    </recommendedName>
</protein>
<evidence type="ECO:0000256" key="7">
    <source>
        <dbReference type="ARBA" id="ARBA00022676"/>
    </source>
</evidence>
<evidence type="ECO:0000256" key="2">
    <source>
        <dbReference type="ARBA" id="ARBA00004323"/>
    </source>
</evidence>
<dbReference type="AlphaFoldDB" id="A0A9E7KI12"/>
<proteinExistence type="inferred from homology"/>
<evidence type="ECO:0000256" key="10">
    <source>
        <dbReference type="ARBA" id="ARBA00022771"/>
    </source>
</evidence>
<sequence>MKSTTDSSGHVKPRRLSCAALCGCLLMTVALVSLIRSTSNSVSTLSLRLFIETNVSFPAAVEEPNADRQVGTTSRPFSFEEADVSDVSIEDDLHESGKQTVVLPQPLKGKQEGSDSTAAAEAVAILHSPRMEQKNESAAGSRTVALKLQNGGKQNKNEPNTESPIDASRVVCDFTSDRSDTCWMDGDIRVLGRSSTIMLASPPTDRSPTENTTWKIKPYTRKWESTMEFIKELTVTTAADPQQAPRCTVNHSVPAVFFSTGGFVGNYFHDFTDVIVPLFMTVRRFDGEVQFVVTDLNSQFFDKYQPILRHLSHYPAIDMDTDDRVHCFPHAQVGLVSHKELGIDASRSPNRISMNDFKEFLRTCFSLERRYSTGIDQQARTKPRLLLILRKGSRSFVNEREVIGTVEGLGFELITAGPEEAKNLSSFAQTVNSVDVLIGVHGAGLTNMVFLPTNATLIQIIPCCNLKVGCRYIFADPAPDMGIRYVDYVIAEEESSLMEQYPRDHAVFSDPLSILKQQGFYPFWDIFLNQQKSIHEKNFSKKNTNAKCVCCSVNFEQYISLRERLRDECPNGLKDWEAEFGQKPRRDSCERRDEESIEKEIMVRFSLEEEGNPVGKKRIRGGGSGDKVCGSASTKKDKKRRDEGEAVPERDEEEDMCVEEEEEEEEEEEKGGDDVDEGVIGEERGQSSGDGNVCVRMDPDILDCSICYEPLRPPIFQCQSGHVACSSCCSKLLNKCHLCSQSIGYNRCLILEKVIESIKIECLYAKYGCRKAMSYADKDAHEETCIYAPCSCPVPTCTFCGSREMLSAHFINTHTFFCERFNYNQIFKVEFRTTDPFRALYGKDGHLFLLLNNSVANVGNALSMACFRPGSLKHEFWYELTTDKHNPISLQLKSSITDITEWKGVYPTKVFLLVPPDLCTPAGKIVVNVCIRKIKRASIK</sequence>
<evidence type="ECO:0000256" key="8">
    <source>
        <dbReference type="ARBA" id="ARBA00022679"/>
    </source>
</evidence>
<dbReference type="InterPro" id="IPR049625">
    <property type="entry name" value="Glyco_transf_61_cat"/>
</dbReference>
<evidence type="ECO:0000313" key="17">
    <source>
        <dbReference type="EMBL" id="URE21473.1"/>
    </source>
</evidence>
<comment type="catalytic activity">
    <reaction evidence="1">
        <text>S-ubiquitinyl-[E2 ubiquitin-conjugating enzyme]-L-cysteine + [acceptor protein]-L-lysine = [E2 ubiquitin-conjugating enzyme]-L-cysteine + N(6)-ubiquitinyl-[acceptor protein]-L-lysine.</text>
        <dbReference type="EC" id="2.3.2.27"/>
    </reaction>
</comment>
<keyword evidence="8" id="KW-0808">Transferase</keyword>
<evidence type="ECO:0000256" key="15">
    <source>
        <dbReference type="SAM" id="MobiDB-lite"/>
    </source>
</evidence>
<accession>A0A9E7KI12</accession>
<evidence type="ECO:0000256" key="14">
    <source>
        <dbReference type="PROSITE-ProRule" id="PRU00455"/>
    </source>
</evidence>
<keyword evidence="18" id="KW-1185">Reference proteome</keyword>
<dbReference type="SUPFAM" id="SSF49599">
    <property type="entry name" value="TRAF domain-like"/>
    <property type="match status" value="1"/>
</dbReference>
<comment type="pathway">
    <text evidence="3">Glycan metabolism.</text>
</comment>
<feature type="region of interest" description="Disordered" evidence="15">
    <location>
        <begin position="612"/>
        <end position="688"/>
    </location>
</feature>
<dbReference type="InterPro" id="IPR007657">
    <property type="entry name" value="Glycosyltransferase_61"/>
</dbReference>
<dbReference type="Pfam" id="PF21362">
    <property type="entry name" value="Sina_RING"/>
    <property type="match status" value="1"/>
</dbReference>
<dbReference type="GO" id="GO:0016763">
    <property type="term" value="F:pentosyltransferase activity"/>
    <property type="evidence" value="ECO:0007669"/>
    <property type="project" value="UniProtKB-ARBA"/>
</dbReference>
<dbReference type="Pfam" id="PF21361">
    <property type="entry name" value="Sina_ZnF"/>
    <property type="match status" value="1"/>
</dbReference>
<dbReference type="PROSITE" id="PS51081">
    <property type="entry name" value="ZF_SIAH"/>
    <property type="match status" value="1"/>
</dbReference>
<evidence type="ECO:0000256" key="9">
    <source>
        <dbReference type="ARBA" id="ARBA00022723"/>
    </source>
</evidence>
<evidence type="ECO:0000256" key="11">
    <source>
        <dbReference type="ARBA" id="ARBA00022786"/>
    </source>
</evidence>
<comment type="subcellular location">
    <subcellularLocation>
        <location evidence="2">Golgi apparatus membrane</location>
        <topology evidence="2">Single-pass type II membrane protein</topology>
    </subcellularLocation>
</comment>
<organism evidence="17 18">
    <name type="scientific">Musa troglodytarum</name>
    <name type="common">fe'i banana</name>
    <dbReference type="NCBI Taxonomy" id="320322"/>
    <lineage>
        <taxon>Eukaryota</taxon>
        <taxon>Viridiplantae</taxon>
        <taxon>Streptophyta</taxon>
        <taxon>Embryophyta</taxon>
        <taxon>Tracheophyta</taxon>
        <taxon>Spermatophyta</taxon>
        <taxon>Magnoliopsida</taxon>
        <taxon>Liliopsida</taxon>
        <taxon>Zingiberales</taxon>
        <taxon>Musaceae</taxon>
        <taxon>Musa</taxon>
    </lineage>
</organism>
<comment type="pathway">
    <text evidence="4">Protein modification; protein ubiquitination.</text>
</comment>
<evidence type="ECO:0000256" key="3">
    <source>
        <dbReference type="ARBA" id="ARBA00004881"/>
    </source>
</evidence>
<keyword evidence="7" id="KW-0328">Glycosyltransferase</keyword>
<evidence type="ECO:0000313" key="18">
    <source>
        <dbReference type="Proteomes" id="UP001055439"/>
    </source>
</evidence>
<feature type="domain" description="SIAH-type" evidence="16">
    <location>
        <begin position="757"/>
        <end position="815"/>
    </location>
</feature>
<reference evidence="17" key="1">
    <citation type="submission" date="2022-05" db="EMBL/GenBank/DDBJ databases">
        <title>The Musa troglodytarum L. genome provides insights into the mechanism of non-climacteric behaviour and enrichment of carotenoids.</title>
        <authorList>
            <person name="Wang J."/>
        </authorList>
    </citation>
    <scope>NUCLEOTIDE SEQUENCE</scope>
    <source>
        <tissue evidence="17">Leaf</tissue>
    </source>
</reference>
<dbReference type="InterPro" id="IPR049548">
    <property type="entry name" value="Sina-like_RING"/>
</dbReference>
<dbReference type="InterPro" id="IPR013083">
    <property type="entry name" value="Znf_RING/FYVE/PHD"/>
</dbReference>
<keyword evidence="9" id="KW-0479">Metal-binding</keyword>
<dbReference type="PANTHER" id="PTHR20961">
    <property type="entry name" value="GLYCOSYLTRANSFERASE"/>
    <property type="match status" value="1"/>
</dbReference>
<keyword evidence="10 14" id="KW-0863">Zinc-finger</keyword>
<name>A0A9E7KI12_9LILI</name>
<evidence type="ECO:0000256" key="4">
    <source>
        <dbReference type="ARBA" id="ARBA00004906"/>
    </source>
</evidence>
<dbReference type="EMBL" id="CP097509">
    <property type="protein sequence ID" value="URE21473.1"/>
    <property type="molecule type" value="Genomic_DNA"/>
</dbReference>
<comment type="similarity">
    <text evidence="5">Belongs to the SINA (Seven in absentia) family.</text>
</comment>